<comment type="similarity">
    <text evidence="1">Belongs to the MecA family.</text>
</comment>
<dbReference type="eggNOG" id="COG4862">
    <property type="taxonomic scope" value="Bacteria"/>
</dbReference>
<evidence type="ECO:0000313" key="2">
    <source>
        <dbReference type="EMBL" id="EEG30386.1"/>
    </source>
</evidence>
<evidence type="ECO:0000256" key="1">
    <source>
        <dbReference type="ARBA" id="ARBA00005397"/>
    </source>
</evidence>
<keyword evidence="3" id="KW-1185">Reference proteome</keyword>
<protein>
    <recommendedName>
        <fullName evidence="4">Negative regulator of genetic competence (MecA)</fullName>
    </recommendedName>
</protein>
<dbReference type="EMBL" id="ACEC01000066">
    <property type="protein sequence ID" value="EEG30386.1"/>
    <property type="molecule type" value="Genomic_DNA"/>
</dbReference>
<evidence type="ECO:0008006" key="4">
    <source>
        <dbReference type="Google" id="ProtNLM"/>
    </source>
</evidence>
<dbReference type="Pfam" id="PF05389">
    <property type="entry name" value="MecA"/>
    <property type="match status" value="2"/>
</dbReference>
<reference evidence="2 3" key="1">
    <citation type="submission" date="2009-01" db="EMBL/GenBank/DDBJ databases">
        <authorList>
            <person name="Fulton L."/>
            <person name="Clifton S."/>
            <person name="Fulton B."/>
            <person name="Xu J."/>
            <person name="Minx P."/>
            <person name="Pepin K.H."/>
            <person name="Johnson M."/>
            <person name="Bhonagiri V."/>
            <person name="Nash W.E."/>
            <person name="Mardis E.R."/>
            <person name="Wilson R.K."/>
        </authorList>
    </citation>
    <scope>NUCLEOTIDE SEQUENCE [LARGE SCALE GENOMIC DNA]</scope>
    <source>
        <strain evidence="2 3">DSM 5476</strain>
    </source>
</reference>
<dbReference type="InterPro" id="IPR038471">
    <property type="entry name" value="MecA_C_sf"/>
</dbReference>
<dbReference type="InterPro" id="IPR008681">
    <property type="entry name" value="Neg-reg_MecA"/>
</dbReference>
<accession>C0EE38</accession>
<dbReference type="HOGENOM" id="CLU_1419570_0_0_9"/>
<gene>
    <name evidence="2" type="ORF">CLOSTMETH_02117</name>
</gene>
<evidence type="ECO:0000313" key="3">
    <source>
        <dbReference type="Proteomes" id="UP000003340"/>
    </source>
</evidence>
<reference evidence="2 3" key="2">
    <citation type="submission" date="2009-02" db="EMBL/GenBank/DDBJ databases">
        <title>Draft genome sequence of Clostridium methylpentosum (DSM 5476).</title>
        <authorList>
            <person name="Sudarsanam P."/>
            <person name="Ley R."/>
            <person name="Guruge J."/>
            <person name="Turnbaugh P.J."/>
            <person name="Mahowald M."/>
            <person name="Liep D."/>
            <person name="Gordon J."/>
        </authorList>
    </citation>
    <scope>NUCLEOTIDE SEQUENCE [LARGE SCALE GENOMIC DNA]</scope>
    <source>
        <strain evidence="2 3">DSM 5476</strain>
    </source>
</reference>
<dbReference type="AlphaFoldDB" id="C0EE38"/>
<dbReference type="STRING" id="537013.CLOSTMETH_02117"/>
<dbReference type="Proteomes" id="UP000003340">
    <property type="component" value="Unassembled WGS sequence"/>
</dbReference>
<proteinExistence type="inferred from homology"/>
<sequence length="193" mass="21949">MNRLTIEQLDKQTIKVTLSPGDMDGYELTYEEMDYNCPNTRRVILKLLQEIKTETKLDLSRGKLFIEAFPYAEGGCVLYINVISEPEGRRRSKAGLNTPLIFSFDTLDTLAGACANLECSYSHLILKSALYRQEGRYLLLLYSFFKMDDKLTAIVREFGRYQGKGELRAAAIAEHADCLLEQKAIETIADCLR</sequence>
<name>C0EE38_9FIRM</name>
<organism evidence="2 3">
    <name type="scientific">[Clostridium] methylpentosum DSM 5476</name>
    <dbReference type="NCBI Taxonomy" id="537013"/>
    <lineage>
        <taxon>Bacteria</taxon>
        <taxon>Bacillati</taxon>
        <taxon>Bacillota</taxon>
        <taxon>Clostridia</taxon>
        <taxon>Eubacteriales</taxon>
        <taxon>Oscillospiraceae</taxon>
        <taxon>Oscillospiraceae incertae sedis</taxon>
    </lineage>
</organism>
<comment type="caution">
    <text evidence="2">The sequence shown here is derived from an EMBL/GenBank/DDBJ whole genome shotgun (WGS) entry which is preliminary data.</text>
</comment>
<dbReference type="Gene3D" id="3.30.70.1950">
    <property type="match status" value="1"/>
</dbReference>